<protein>
    <recommendedName>
        <fullName evidence="3">Triosephosphate isomerase</fullName>
        <ecNumber evidence="3">5.3.1.1</ecNumber>
    </recommendedName>
</protein>
<dbReference type="InterPro" id="IPR020861">
    <property type="entry name" value="Triosephosphate_isomerase_AS"/>
</dbReference>
<dbReference type="GO" id="GO:0046166">
    <property type="term" value="P:glyceraldehyde-3-phosphate biosynthetic process"/>
    <property type="evidence" value="ECO:0007669"/>
    <property type="project" value="TreeGrafter"/>
</dbReference>
<comment type="pathway">
    <text evidence="3">Carbohydrate degradation; glycolysis; D-glyceraldehyde 3-phosphate from glycerone phosphate: step 1/1.</text>
</comment>
<keyword evidence="2 3" id="KW-0413">Isomerase</keyword>
<dbReference type="GO" id="GO:0006096">
    <property type="term" value="P:glycolytic process"/>
    <property type="evidence" value="ECO:0007669"/>
    <property type="project" value="UniProtKB-UniRule"/>
</dbReference>
<proteinExistence type="inferred from homology"/>
<keyword evidence="3" id="KW-0312">Gluconeogenesis</keyword>
<dbReference type="PANTHER" id="PTHR21139:SF42">
    <property type="entry name" value="TRIOSEPHOSPHATE ISOMERASE"/>
    <property type="match status" value="1"/>
</dbReference>
<evidence type="ECO:0000256" key="3">
    <source>
        <dbReference type="RuleBase" id="RU363013"/>
    </source>
</evidence>
<evidence type="ECO:0000313" key="5">
    <source>
        <dbReference type="Proteomes" id="UP000176413"/>
    </source>
</evidence>
<dbReference type="PANTHER" id="PTHR21139">
    <property type="entry name" value="TRIOSEPHOSPHATE ISOMERASE"/>
    <property type="match status" value="1"/>
</dbReference>
<dbReference type="GO" id="GO:0006094">
    <property type="term" value="P:gluconeogenesis"/>
    <property type="evidence" value="ECO:0007669"/>
    <property type="project" value="UniProtKB-UniPathway"/>
</dbReference>
<dbReference type="EMBL" id="MFQA01000050">
    <property type="protein sequence ID" value="OGH68289.1"/>
    <property type="molecule type" value="Genomic_DNA"/>
</dbReference>
<dbReference type="PROSITE" id="PS51440">
    <property type="entry name" value="TIM_2"/>
    <property type="match status" value="1"/>
</dbReference>
<dbReference type="InterPro" id="IPR035990">
    <property type="entry name" value="TIM_sf"/>
</dbReference>
<dbReference type="PROSITE" id="PS00171">
    <property type="entry name" value="TIM_1"/>
    <property type="match status" value="1"/>
</dbReference>
<sequence>MKKLYLFGNWKMYLGHEESVALARDLKKQLSALSVKATMAIFPSAISLLAVKEELDGVASVGPQNVYWVEKGGYTGEISAMMYRQAGCQFALVGHSERRHVFKESNAEVRQKFEAVLNAEMTPVLCVGETMPERKDDRVEEVIEAQLRSAFMDLAWPKGRSLIIAYEPVWAVGTGESCDPSEAERVAAVIYKFVGALLDGVEPTVLYGGSVRSDNVAKYCAEPHLSGVLVGGASTKASTWLEIVSAVK</sequence>
<evidence type="ECO:0000313" key="4">
    <source>
        <dbReference type="EMBL" id="OGH68289.1"/>
    </source>
</evidence>
<dbReference type="Gene3D" id="3.20.20.70">
    <property type="entry name" value="Aldolase class I"/>
    <property type="match status" value="1"/>
</dbReference>
<comment type="pathway">
    <text evidence="3">Carbohydrate biosynthesis; gluconeogenesis.</text>
</comment>
<dbReference type="UniPathway" id="UPA00138"/>
<dbReference type="CDD" id="cd00311">
    <property type="entry name" value="TIM"/>
    <property type="match status" value="1"/>
</dbReference>
<gene>
    <name evidence="4" type="ORF">A3D53_02995</name>
</gene>
<dbReference type="Proteomes" id="UP000176413">
    <property type="component" value="Unassembled WGS sequence"/>
</dbReference>
<evidence type="ECO:0000256" key="1">
    <source>
        <dbReference type="ARBA" id="ARBA00007422"/>
    </source>
</evidence>
<dbReference type="GO" id="GO:0019563">
    <property type="term" value="P:glycerol catabolic process"/>
    <property type="evidence" value="ECO:0007669"/>
    <property type="project" value="TreeGrafter"/>
</dbReference>
<dbReference type="UniPathway" id="UPA00109">
    <property type="reaction ID" value="UER00189"/>
</dbReference>
<dbReference type="Pfam" id="PF00121">
    <property type="entry name" value="TIM"/>
    <property type="match status" value="1"/>
</dbReference>
<accession>A0A1F6M9J2</accession>
<dbReference type="SUPFAM" id="SSF51351">
    <property type="entry name" value="Triosephosphate isomerase (TIM)"/>
    <property type="match status" value="1"/>
</dbReference>
<evidence type="ECO:0000256" key="2">
    <source>
        <dbReference type="ARBA" id="ARBA00023235"/>
    </source>
</evidence>
<comment type="similarity">
    <text evidence="1 3">Belongs to the triosephosphate isomerase family.</text>
</comment>
<comment type="subcellular location">
    <subcellularLocation>
        <location evidence="3">Cytoplasm</location>
    </subcellularLocation>
</comment>
<organism evidence="4 5">
    <name type="scientific">Candidatus Magasanikbacteria bacterium RIFCSPHIGHO2_02_FULL_45_10</name>
    <dbReference type="NCBI Taxonomy" id="1798679"/>
    <lineage>
        <taxon>Bacteria</taxon>
        <taxon>Candidatus Magasanikiibacteriota</taxon>
    </lineage>
</organism>
<comment type="subunit">
    <text evidence="3">Homodimer.</text>
</comment>
<comment type="caution">
    <text evidence="4">The sequence shown here is derived from an EMBL/GenBank/DDBJ whole genome shotgun (WGS) entry which is preliminary data.</text>
</comment>
<dbReference type="NCBIfam" id="TIGR00419">
    <property type="entry name" value="tim"/>
    <property type="match status" value="1"/>
</dbReference>
<dbReference type="GO" id="GO:0004807">
    <property type="term" value="F:triose-phosphate isomerase activity"/>
    <property type="evidence" value="ECO:0007669"/>
    <property type="project" value="UniProtKB-UniRule"/>
</dbReference>
<keyword evidence="3" id="KW-0324">Glycolysis</keyword>
<dbReference type="GO" id="GO:0005829">
    <property type="term" value="C:cytosol"/>
    <property type="evidence" value="ECO:0007669"/>
    <property type="project" value="TreeGrafter"/>
</dbReference>
<dbReference type="InterPro" id="IPR000652">
    <property type="entry name" value="Triosephosphate_isomerase"/>
</dbReference>
<comment type="catalytic activity">
    <reaction evidence="3">
        <text>D-glyceraldehyde 3-phosphate = dihydroxyacetone phosphate</text>
        <dbReference type="Rhea" id="RHEA:18585"/>
        <dbReference type="ChEBI" id="CHEBI:57642"/>
        <dbReference type="ChEBI" id="CHEBI:59776"/>
        <dbReference type="EC" id="5.3.1.1"/>
    </reaction>
</comment>
<dbReference type="AlphaFoldDB" id="A0A1F6M9J2"/>
<reference evidence="4 5" key="1">
    <citation type="journal article" date="2016" name="Nat. Commun.">
        <title>Thousands of microbial genomes shed light on interconnected biogeochemical processes in an aquifer system.</title>
        <authorList>
            <person name="Anantharaman K."/>
            <person name="Brown C.T."/>
            <person name="Hug L.A."/>
            <person name="Sharon I."/>
            <person name="Castelle C.J."/>
            <person name="Probst A.J."/>
            <person name="Thomas B.C."/>
            <person name="Singh A."/>
            <person name="Wilkins M.J."/>
            <person name="Karaoz U."/>
            <person name="Brodie E.L."/>
            <person name="Williams K.H."/>
            <person name="Hubbard S.S."/>
            <person name="Banfield J.F."/>
        </authorList>
    </citation>
    <scope>NUCLEOTIDE SEQUENCE [LARGE SCALE GENOMIC DNA]</scope>
</reference>
<name>A0A1F6M9J2_9BACT</name>
<dbReference type="EC" id="5.3.1.1" evidence="3"/>
<dbReference type="InterPro" id="IPR013785">
    <property type="entry name" value="Aldolase_TIM"/>
</dbReference>
<keyword evidence="3" id="KW-0963">Cytoplasm</keyword>